<dbReference type="GO" id="GO:0003676">
    <property type="term" value="F:nucleic acid binding"/>
    <property type="evidence" value="ECO:0007669"/>
    <property type="project" value="InterPro"/>
</dbReference>
<dbReference type="InterPro" id="IPR036397">
    <property type="entry name" value="RNaseH_sf"/>
</dbReference>
<gene>
    <name evidence="2" type="ORF">LITE_LOCUS43487</name>
</gene>
<evidence type="ECO:0000259" key="1">
    <source>
        <dbReference type="Pfam" id="PF13456"/>
    </source>
</evidence>
<feature type="non-terminal residue" evidence="2">
    <location>
        <position position="1"/>
    </location>
</feature>
<dbReference type="Proteomes" id="UP001154282">
    <property type="component" value="Unassembled WGS sequence"/>
</dbReference>
<sequence length="65" mass="6913">ITLNSDGSVLPDTGQAAAGALIRDHTGRYIAAYAYNLGFCSITQAELRGAVEGLQVAWNLGYRQI</sequence>
<dbReference type="AlphaFoldDB" id="A0AAV0QLJ6"/>
<feature type="domain" description="RNase H type-1" evidence="1">
    <location>
        <begin position="4"/>
        <end position="65"/>
    </location>
</feature>
<dbReference type="GO" id="GO:0004523">
    <property type="term" value="F:RNA-DNA hybrid ribonuclease activity"/>
    <property type="evidence" value="ECO:0007669"/>
    <property type="project" value="InterPro"/>
</dbReference>
<protein>
    <recommendedName>
        <fullName evidence="1">RNase H type-1 domain-containing protein</fullName>
    </recommendedName>
</protein>
<accession>A0AAV0QLJ6</accession>
<evidence type="ECO:0000313" key="2">
    <source>
        <dbReference type="EMBL" id="CAI0545229.1"/>
    </source>
</evidence>
<organism evidence="2 3">
    <name type="scientific">Linum tenue</name>
    <dbReference type="NCBI Taxonomy" id="586396"/>
    <lineage>
        <taxon>Eukaryota</taxon>
        <taxon>Viridiplantae</taxon>
        <taxon>Streptophyta</taxon>
        <taxon>Embryophyta</taxon>
        <taxon>Tracheophyta</taxon>
        <taxon>Spermatophyta</taxon>
        <taxon>Magnoliopsida</taxon>
        <taxon>eudicotyledons</taxon>
        <taxon>Gunneridae</taxon>
        <taxon>Pentapetalae</taxon>
        <taxon>rosids</taxon>
        <taxon>fabids</taxon>
        <taxon>Malpighiales</taxon>
        <taxon>Linaceae</taxon>
        <taxon>Linum</taxon>
    </lineage>
</organism>
<evidence type="ECO:0000313" key="3">
    <source>
        <dbReference type="Proteomes" id="UP001154282"/>
    </source>
</evidence>
<dbReference type="InterPro" id="IPR053151">
    <property type="entry name" value="RNase_H-like"/>
</dbReference>
<dbReference type="Pfam" id="PF13456">
    <property type="entry name" value="RVT_3"/>
    <property type="match status" value="1"/>
</dbReference>
<dbReference type="PANTHER" id="PTHR47723">
    <property type="entry name" value="OS05G0353850 PROTEIN"/>
    <property type="match status" value="1"/>
</dbReference>
<dbReference type="EMBL" id="CAMGYJ010000009">
    <property type="protein sequence ID" value="CAI0545229.1"/>
    <property type="molecule type" value="Genomic_DNA"/>
</dbReference>
<comment type="caution">
    <text evidence="2">The sequence shown here is derived from an EMBL/GenBank/DDBJ whole genome shotgun (WGS) entry which is preliminary data.</text>
</comment>
<dbReference type="PANTHER" id="PTHR47723:SF19">
    <property type="entry name" value="POLYNUCLEOTIDYL TRANSFERASE, RIBONUCLEASE H-LIKE SUPERFAMILY PROTEIN"/>
    <property type="match status" value="1"/>
</dbReference>
<dbReference type="Gene3D" id="3.30.420.10">
    <property type="entry name" value="Ribonuclease H-like superfamily/Ribonuclease H"/>
    <property type="match status" value="1"/>
</dbReference>
<dbReference type="InterPro" id="IPR044730">
    <property type="entry name" value="RNase_H-like_dom_plant"/>
</dbReference>
<name>A0AAV0QLJ6_9ROSI</name>
<reference evidence="2" key="1">
    <citation type="submission" date="2022-08" db="EMBL/GenBank/DDBJ databases">
        <authorList>
            <person name="Gutierrez-Valencia J."/>
        </authorList>
    </citation>
    <scope>NUCLEOTIDE SEQUENCE</scope>
</reference>
<keyword evidence="3" id="KW-1185">Reference proteome</keyword>
<dbReference type="InterPro" id="IPR002156">
    <property type="entry name" value="RNaseH_domain"/>
</dbReference>
<proteinExistence type="predicted"/>
<dbReference type="CDD" id="cd06222">
    <property type="entry name" value="RNase_H_like"/>
    <property type="match status" value="1"/>
</dbReference>
<dbReference type="InterPro" id="IPR012337">
    <property type="entry name" value="RNaseH-like_sf"/>
</dbReference>
<dbReference type="SUPFAM" id="SSF53098">
    <property type="entry name" value="Ribonuclease H-like"/>
    <property type="match status" value="1"/>
</dbReference>